<keyword evidence="3" id="KW-1185">Reference proteome</keyword>
<feature type="region of interest" description="Disordered" evidence="1">
    <location>
        <begin position="1"/>
        <end position="38"/>
    </location>
</feature>
<sequence length="222" mass="24382">MTLSRNLRPPSTVAAPGHPPGPRTDPRSPARAPLTSAPVAGPDALFGTAAWKWVRSFGGKSGSAVVDLDAVRHDVINRTRMLDGGIVGENILPKISDCKIIKYLKAQGTDTVTDVDCVACVRERLKEGENQRSLNVCQLYSKHTFPNPFLCGYILEGRAWSGKCNVLKWGRSPQDAYAPIAGSGSRGSMGGFWRVEHSPLQKLQWRNFPSKITTFVFIVMFW</sequence>
<evidence type="ECO:0000256" key="1">
    <source>
        <dbReference type="SAM" id="MobiDB-lite"/>
    </source>
</evidence>
<dbReference type="EMBL" id="JAACXV010000088">
    <property type="protein sequence ID" value="KAF7283768.1"/>
    <property type="molecule type" value="Genomic_DNA"/>
</dbReference>
<comment type="caution">
    <text evidence="2">The sequence shown here is derived from an EMBL/GenBank/DDBJ whole genome shotgun (WGS) entry which is preliminary data.</text>
</comment>
<dbReference type="Proteomes" id="UP000625711">
    <property type="component" value="Unassembled WGS sequence"/>
</dbReference>
<reference evidence="2" key="1">
    <citation type="submission" date="2020-08" db="EMBL/GenBank/DDBJ databases">
        <title>Genome sequencing and assembly of the red palm weevil Rhynchophorus ferrugineus.</title>
        <authorList>
            <person name="Dias G.B."/>
            <person name="Bergman C.M."/>
            <person name="Manee M."/>
        </authorList>
    </citation>
    <scope>NUCLEOTIDE SEQUENCE</scope>
    <source>
        <strain evidence="2">AA-2017</strain>
        <tissue evidence="2">Whole larva</tissue>
    </source>
</reference>
<name>A0A834MHI0_RHYFE</name>
<evidence type="ECO:0000313" key="3">
    <source>
        <dbReference type="Proteomes" id="UP000625711"/>
    </source>
</evidence>
<dbReference type="AlphaFoldDB" id="A0A834MHI0"/>
<accession>A0A834MHI0</accession>
<organism evidence="2 3">
    <name type="scientific">Rhynchophorus ferrugineus</name>
    <name type="common">Red palm weevil</name>
    <name type="synonym">Curculio ferrugineus</name>
    <dbReference type="NCBI Taxonomy" id="354439"/>
    <lineage>
        <taxon>Eukaryota</taxon>
        <taxon>Metazoa</taxon>
        <taxon>Ecdysozoa</taxon>
        <taxon>Arthropoda</taxon>
        <taxon>Hexapoda</taxon>
        <taxon>Insecta</taxon>
        <taxon>Pterygota</taxon>
        <taxon>Neoptera</taxon>
        <taxon>Endopterygota</taxon>
        <taxon>Coleoptera</taxon>
        <taxon>Polyphaga</taxon>
        <taxon>Cucujiformia</taxon>
        <taxon>Curculionidae</taxon>
        <taxon>Dryophthorinae</taxon>
        <taxon>Rhynchophorus</taxon>
    </lineage>
</organism>
<evidence type="ECO:0000313" key="2">
    <source>
        <dbReference type="EMBL" id="KAF7283768.1"/>
    </source>
</evidence>
<protein>
    <submittedName>
        <fullName evidence="2">Uncharacterized protein</fullName>
    </submittedName>
</protein>
<gene>
    <name evidence="2" type="ORF">GWI33_023016</name>
</gene>
<proteinExistence type="predicted"/>